<dbReference type="AlphaFoldDB" id="A0A8T2N5E9"/>
<gene>
    <name evidence="1" type="ORF">JZ751_004404</name>
</gene>
<protein>
    <submittedName>
        <fullName evidence="1">Uncharacterized protein</fullName>
    </submittedName>
</protein>
<comment type="caution">
    <text evidence="1">The sequence shown here is derived from an EMBL/GenBank/DDBJ whole genome shotgun (WGS) entry which is preliminary data.</text>
</comment>
<dbReference type="EMBL" id="JAFBMS010000114">
    <property type="protein sequence ID" value="KAG9335639.1"/>
    <property type="molecule type" value="Genomic_DNA"/>
</dbReference>
<accession>A0A8T2N5E9</accession>
<sequence>MALKDWLTHCQKTTAGVVLEERVLHCDPGILQDFAGEEDVSGVSDHEKVLSPAHESALVPPRLLNVDVKRQFSSHPLPFLLPH</sequence>
<organism evidence="1 2">
    <name type="scientific">Albula glossodonta</name>
    <name type="common">roundjaw bonefish</name>
    <dbReference type="NCBI Taxonomy" id="121402"/>
    <lineage>
        <taxon>Eukaryota</taxon>
        <taxon>Metazoa</taxon>
        <taxon>Chordata</taxon>
        <taxon>Craniata</taxon>
        <taxon>Vertebrata</taxon>
        <taxon>Euteleostomi</taxon>
        <taxon>Actinopterygii</taxon>
        <taxon>Neopterygii</taxon>
        <taxon>Teleostei</taxon>
        <taxon>Albuliformes</taxon>
        <taxon>Albulidae</taxon>
        <taxon>Albula</taxon>
    </lineage>
</organism>
<proteinExistence type="predicted"/>
<name>A0A8T2N5E9_9TELE</name>
<evidence type="ECO:0000313" key="2">
    <source>
        <dbReference type="Proteomes" id="UP000824540"/>
    </source>
</evidence>
<keyword evidence="2" id="KW-1185">Reference proteome</keyword>
<evidence type="ECO:0000313" key="1">
    <source>
        <dbReference type="EMBL" id="KAG9335639.1"/>
    </source>
</evidence>
<dbReference type="Proteomes" id="UP000824540">
    <property type="component" value="Unassembled WGS sequence"/>
</dbReference>
<reference evidence="1" key="1">
    <citation type="thesis" date="2021" institute="BYU ScholarsArchive" country="Provo, UT, USA">
        <title>Applications of and Algorithms for Genome Assembly and Genomic Analyses with an Emphasis on Marine Teleosts.</title>
        <authorList>
            <person name="Pickett B.D."/>
        </authorList>
    </citation>
    <scope>NUCLEOTIDE SEQUENCE</scope>
    <source>
        <strain evidence="1">HI-2016</strain>
    </source>
</reference>